<dbReference type="OMA" id="CHQPLSH"/>
<keyword evidence="4" id="KW-1185">Reference proteome</keyword>
<accession>A0A7N0UIX7</accession>
<organism evidence="3 4">
    <name type="scientific">Kalanchoe fedtschenkoi</name>
    <name type="common">Lavender scallops</name>
    <name type="synonym">South American air plant</name>
    <dbReference type="NCBI Taxonomy" id="63787"/>
    <lineage>
        <taxon>Eukaryota</taxon>
        <taxon>Viridiplantae</taxon>
        <taxon>Streptophyta</taxon>
        <taxon>Embryophyta</taxon>
        <taxon>Tracheophyta</taxon>
        <taxon>Spermatophyta</taxon>
        <taxon>Magnoliopsida</taxon>
        <taxon>eudicotyledons</taxon>
        <taxon>Gunneridae</taxon>
        <taxon>Pentapetalae</taxon>
        <taxon>Saxifragales</taxon>
        <taxon>Crassulaceae</taxon>
        <taxon>Kalanchoe</taxon>
    </lineage>
</organism>
<dbReference type="AlphaFoldDB" id="A0A7N0UIX7"/>
<proteinExistence type="predicted"/>
<feature type="region of interest" description="Disordered" evidence="2">
    <location>
        <begin position="170"/>
        <end position="200"/>
    </location>
</feature>
<dbReference type="EnsemblPlants" id="Kaladp0068s0023.1.v1.1">
    <property type="protein sequence ID" value="Kaladp0068s0023.1.v1.1"/>
    <property type="gene ID" value="Kaladp0068s0023.v1.1"/>
</dbReference>
<dbReference type="PANTHER" id="PTHR35745:SF1">
    <property type="entry name" value="OS04G0513000 PROTEIN"/>
    <property type="match status" value="1"/>
</dbReference>
<feature type="coiled-coil region" evidence="1">
    <location>
        <begin position="116"/>
        <end position="150"/>
    </location>
</feature>
<keyword evidence="1" id="KW-0175">Coiled coil</keyword>
<dbReference type="Pfam" id="PF20711">
    <property type="entry name" value="DUF6825"/>
    <property type="match status" value="1"/>
</dbReference>
<name>A0A7N0UIX7_KALFE</name>
<dbReference type="Gramene" id="Kaladp0068s0023.1.v1.1">
    <property type="protein sequence ID" value="Kaladp0068s0023.1.v1.1"/>
    <property type="gene ID" value="Kaladp0068s0023.v1.1"/>
</dbReference>
<protein>
    <submittedName>
        <fullName evidence="3">Uncharacterized protein</fullName>
    </submittedName>
</protein>
<feature type="compositionally biased region" description="Polar residues" evidence="2">
    <location>
        <begin position="177"/>
        <end position="200"/>
    </location>
</feature>
<evidence type="ECO:0000313" key="3">
    <source>
        <dbReference type="EnsemblPlants" id="Kaladp0068s0023.1.v1.1"/>
    </source>
</evidence>
<dbReference type="GO" id="GO:0010027">
    <property type="term" value="P:thylakoid membrane organization"/>
    <property type="evidence" value="ECO:0007669"/>
    <property type="project" value="InterPro"/>
</dbReference>
<reference evidence="3" key="1">
    <citation type="submission" date="2021-01" db="UniProtKB">
        <authorList>
            <consortium name="EnsemblPlants"/>
        </authorList>
    </citation>
    <scope>IDENTIFICATION</scope>
</reference>
<evidence type="ECO:0000256" key="1">
    <source>
        <dbReference type="SAM" id="Coils"/>
    </source>
</evidence>
<dbReference type="GO" id="GO:0009535">
    <property type="term" value="C:chloroplast thylakoid membrane"/>
    <property type="evidence" value="ECO:0007669"/>
    <property type="project" value="TreeGrafter"/>
</dbReference>
<dbReference type="InterPro" id="IPR040003">
    <property type="entry name" value="PG18-like"/>
</dbReference>
<evidence type="ECO:0000313" key="4">
    <source>
        <dbReference type="Proteomes" id="UP000594263"/>
    </source>
</evidence>
<dbReference type="Proteomes" id="UP000594263">
    <property type="component" value="Unplaced"/>
</dbReference>
<dbReference type="PANTHER" id="PTHR35745">
    <property type="entry name" value="BNACNNG14650D PROTEIN"/>
    <property type="match status" value="1"/>
</dbReference>
<sequence>MAMMSAISQSLVSASVHQPDPARLGQVFSRKSNSAVARSPFRSVPKIGGVAGVGVRNGGRLLCNSSMTPGGSGSGDNESKSVLDAFFLGKAVAEALSERIESTVGEILSTVGRLQAEQQKQVQEFQEEVLERAKRAKETAAREAKELQGLPVKSTTTNASVVKSTTYSAAAGTSATIVTPNNKDSGSNENDPVIGVSNNV</sequence>
<evidence type="ECO:0000256" key="2">
    <source>
        <dbReference type="SAM" id="MobiDB-lite"/>
    </source>
</evidence>